<dbReference type="AlphaFoldDB" id="A0A0P9N6F8"/>
<gene>
    <name evidence="1" type="ORF">ALO79_05215</name>
</gene>
<accession>A0A0P9N6F8</accession>
<comment type="caution">
    <text evidence="1">The sequence shown here is derived from an EMBL/GenBank/DDBJ whole genome shotgun (WGS) entry which is preliminary data.</text>
</comment>
<dbReference type="RefSeq" id="WP_057430660.1">
    <property type="nucleotide sequence ID" value="NZ_LIIH01000169.1"/>
</dbReference>
<dbReference type="PATRIC" id="fig|264450.4.peg.6153"/>
<evidence type="ECO:0000313" key="2">
    <source>
        <dbReference type="Proteomes" id="UP000050381"/>
    </source>
</evidence>
<proteinExistence type="predicted"/>
<dbReference type="Proteomes" id="UP000050381">
    <property type="component" value="Unassembled WGS sequence"/>
</dbReference>
<sequence>MSTPITGDASSQVKVQQQVGVTLHNMPKVDFTAITDASHPINQSNLSGKRLGSMVLAVDSEQVESGSGRISLLVAHGSNPEDGWSALFASRIGNAQWTPAYPDGEVGA</sequence>
<dbReference type="EMBL" id="LJQD01000039">
    <property type="protein sequence ID" value="KPW99819.1"/>
    <property type="molecule type" value="Genomic_DNA"/>
</dbReference>
<protein>
    <submittedName>
        <fullName evidence="1">Uncharacterized protein</fullName>
    </submittedName>
</protein>
<evidence type="ECO:0000313" key="1">
    <source>
        <dbReference type="EMBL" id="KPW99819.1"/>
    </source>
</evidence>
<organism evidence="1 2">
    <name type="scientific">Pseudomonas syringae pv. castaneae</name>
    <dbReference type="NCBI Taxonomy" id="264450"/>
    <lineage>
        <taxon>Bacteria</taxon>
        <taxon>Pseudomonadati</taxon>
        <taxon>Pseudomonadota</taxon>
        <taxon>Gammaproteobacteria</taxon>
        <taxon>Pseudomonadales</taxon>
        <taxon>Pseudomonadaceae</taxon>
        <taxon>Pseudomonas</taxon>
        <taxon>Pseudomonas syringae</taxon>
    </lineage>
</organism>
<name>A0A0P9N6F8_PSESX</name>
<reference evidence="1 2" key="1">
    <citation type="submission" date="2015-09" db="EMBL/GenBank/DDBJ databases">
        <title>Genome announcement of multiple Pseudomonas syringae strains.</title>
        <authorList>
            <person name="Thakur S."/>
            <person name="Wang P.W."/>
            <person name="Gong Y."/>
            <person name="Weir B.S."/>
            <person name="Guttman D.S."/>
        </authorList>
    </citation>
    <scope>NUCLEOTIDE SEQUENCE [LARGE SCALE GENOMIC DNA]</scope>
    <source>
        <strain evidence="1 2">ICMP9419</strain>
    </source>
</reference>